<keyword evidence="5" id="KW-1133">Transmembrane helix</keyword>
<keyword evidence="6" id="KW-0496">Mitochondrion</keyword>
<reference evidence="9" key="1">
    <citation type="submission" date="2025-08" db="UniProtKB">
        <authorList>
            <consortium name="RefSeq"/>
        </authorList>
    </citation>
    <scope>IDENTIFICATION</scope>
</reference>
<evidence type="ECO:0000256" key="6">
    <source>
        <dbReference type="ARBA" id="ARBA00023128"/>
    </source>
</evidence>
<dbReference type="InterPro" id="IPR002056">
    <property type="entry name" value="MAS20"/>
</dbReference>
<sequence length="89" mass="10361">LREQKDAAKVQDFFLQEIQLGELWLERGEQKKAIEHLTNAISLCTHPTELMNVLEQTLPPQVFEMLVHRIPHVTQRLEAALHEQDPPDE</sequence>
<comment type="similarity">
    <text evidence="2">Belongs to the Tom20 family.</text>
</comment>
<keyword evidence="7" id="KW-0472">Membrane</keyword>
<dbReference type="PRINTS" id="PR01989">
    <property type="entry name" value="EUOM20RECPTR"/>
</dbReference>
<evidence type="ECO:0000313" key="9">
    <source>
        <dbReference type="RefSeq" id="XP_015278857.1"/>
    </source>
</evidence>
<evidence type="ECO:0000256" key="1">
    <source>
        <dbReference type="ARBA" id="ARBA00004572"/>
    </source>
</evidence>
<name>A0ABM1KYS0_GEKJA</name>
<dbReference type="Proteomes" id="UP000694871">
    <property type="component" value="Unplaced"/>
</dbReference>
<dbReference type="PANTHER" id="PTHR12430:SF1">
    <property type="entry name" value="TOMM20-LIKE PROTEIN 1"/>
    <property type="match status" value="1"/>
</dbReference>
<evidence type="ECO:0000256" key="5">
    <source>
        <dbReference type="ARBA" id="ARBA00022989"/>
    </source>
</evidence>
<keyword evidence="8" id="KW-1185">Reference proteome</keyword>
<dbReference type="PRINTS" id="PR00351">
    <property type="entry name" value="OM20RECEPTOR"/>
</dbReference>
<dbReference type="InterPro" id="IPR022422">
    <property type="entry name" value="MAS20_rcpt_metazoan"/>
</dbReference>
<dbReference type="GeneID" id="107120637"/>
<protein>
    <submittedName>
        <fullName evidence="9">TOMM20-like protein 1</fullName>
    </submittedName>
</protein>
<evidence type="ECO:0000256" key="2">
    <source>
        <dbReference type="ARBA" id="ARBA00005792"/>
    </source>
</evidence>
<dbReference type="Gene3D" id="1.20.960.10">
    <property type="entry name" value="Mitochondrial outer membrane translocase complex, subunit Tom20 domain"/>
    <property type="match status" value="1"/>
</dbReference>
<dbReference type="PANTHER" id="PTHR12430">
    <property type="entry name" value="MITOCHONDRIAL IMPORT RECEPTOR SUBUNIT TOM20"/>
    <property type="match status" value="1"/>
</dbReference>
<comment type="subcellular location">
    <subcellularLocation>
        <location evidence="1">Mitochondrion outer membrane</location>
        <topology evidence="1">Single-pass membrane protein</topology>
    </subcellularLocation>
</comment>
<organism evidence="8 9">
    <name type="scientific">Gekko japonicus</name>
    <name type="common">Schlegel's Japanese gecko</name>
    <dbReference type="NCBI Taxonomy" id="146911"/>
    <lineage>
        <taxon>Eukaryota</taxon>
        <taxon>Metazoa</taxon>
        <taxon>Chordata</taxon>
        <taxon>Craniata</taxon>
        <taxon>Vertebrata</taxon>
        <taxon>Euteleostomi</taxon>
        <taxon>Lepidosauria</taxon>
        <taxon>Squamata</taxon>
        <taxon>Bifurcata</taxon>
        <taxon>Gekkota</taxon>
        <taxon>Gekkonidae</taxon>
        <taxon>Gekkoninae</taxon>
        <taxon>Gekko</taxon>
    </lineage>
</organism>
<dbReference type="Pfam" id="PF02064">
    <property type="entry name" value="MAS20"/>
    <property type="match status" value="1"/>
</dbReference>
<feature type="non-terminal residue" evidence="9">
    <location>
        <position position="1"/>
    </location>
</feature>
<dbReference type="RefSeq" id="XP_015278857.1">
    <property type="nucleotide sequence ID" value="XM_015423371.1"/>
</dbReference>
<keyword evidence="3" id="KW-0812">Transmembrane</keyword>
<evidence type="ECO:0000256" key="4">
    <source>
        <dbReference type="ARBA" id="ARBA00022787"/>
    </source>
</evidence>
<proteinExistence type="inferred from homology"/>
<evidence type="ECO:0000313" key="8">
    <source>
        <dbReference type="Proteomes" id="UP000694871"/>
    </source>
</evidence>
<accession>A0ABM1KYS0</accession>
<dbReference type="InterPro" id="IPR023392">
    <property type="entry name" value="Tom20_dom_sf"/>
</dbReference>
<keyword evidence="4" id="KW-1000">Mitochondrion outer membrane</keyword>
<dbReference type="SUPFAM" id="SSF47157">
    <property type="entry name" value="Mitochondrial import receptor subunit Tom20"/>
    <property type="match status" value="1"/>
</dbReference>
<evidence type="ECO:0000256" key="7">
    <source>
        <dbReference type="ARBA" id="ARBA00023136"/>
    </source>
</evidence>
<evidence type="ECO:0000256" key="3">
    <source>
        <dbReference type="ARBA" id="ARBA00022692"/>
    </source>
</evidence>
<gene>
    <name evidence="9" type="primary">TOMM20L</name>
</gene>